<dbReference type="InterPro" id="IPR001650">
    <property type="entry name" value="Helicase_C-like"/>
</dbReference>
<dbReference type="GO" id="GO:0045025">
    <property type="term" value="C:mitochondrial degradosome"/>
    <property type="evidence" value="ECO:0007669"/>
    <property type="project" value="TreeGrafter"/>
</dbReference>
<dbReference type="InterPro" id="IPR027417">
    <property type="entry name" value="P-loop_NTPase"/>
</dbReference>
<dbReference type="Proteomes" id="UP001295423">
    <property type="component" value="Unassembled WGS sequence"/>
</dbReference>
<dbReference type="InterPro" id="IPR014001">
    <property type="entry name" value="Helicase_ATP-bd"/>
</dbReference>
<dbReference type="SMART" id="SM00487">
    <property type="entry name" value="DEXDc"/>
    <property type="match status" value="1"/>
</dbReference>
<proteinExistence type="predicted"/>
<dbReference type="CDD" id="cd17913">
    <property type="entry name" value="DEXQc_Suv3"/>
    <property type="match status" value="1"/>
</dbReference>
<comment type="cofactor">
    <cofactor evidence="2">
        <name>Mg(2+)</name>
        <dbReference type="ChEBI" id="CHEBI:18420"/>
    </cofactor>
</comment>
<evidence type="ECO:0000256" key="3">
    <source>
        <dbReference type="ARBA" id="ARBA00004173"/>
    </source>
</evidence>
<feature type="domain" description="Helicase C-terminal" evidence="15">
    <location>
        <begin position="585"/>
        <end position="743"/>
    </location>
</feature>
<evidence type="ECO:0000313" key="17">
    <source>
        <dbReference type="Proteomes" id="UP001295423"/>
    </source>
</evidence>
<keyword evidence="7" id="KW-0347">Helicase</keyword>
<evidence type="ECO:0000256" key="11">
    <source>
        <dbReference type="ARBA" id="ARBA00047984"/>
    </source>
</evidence>
<dbReference type="FunFam" id="3.40.50.300:FF:000957">
    <property type="entry name" value="ATP-dependent RNA helicase SUV3L, mitochondrial"/>
    <property type="match status" value="1"/>
</dbReference>
<evidence type="ECO:0000256" key="10">
    <source>
        <dbReference type="ARBA" id="ARBA00023128"/>
    </source>
</evidence>
<evidence type="ECO:0000256" key="1">
    <source>
        <dbReference type="ARBA" id="ARBA00001936"/>
    </source>
</evidence>
<dbReference type="SUPFAM" id="SSF52540">
    <property type="entry name" value="P-loop containing nucleoside triphosphate hydrolases"/>
    <property type="match status" value="1"/>
</dbReference>
<name>A0AAD2FUA7_9STRA</name>
<comment type="caution">
    <text evidence="16">The sequence shown here is derived from an EMBL/GenBank/DDBJ whole genome shotgun (WGS) entry which is preliminary data.</text>
</comment>
<keyword evidence="10" id="KW-0496">Mitochondrion</keyword>
<keyword evidence="17" id="KW-1185">Reference proteome</keyword>
<evidence type="ECO:0000256" key="13">
    <source>
        <dbReference type="SAM" id="MobiDB-lite"/>
    </source>
</evidence>
<comment type="subcellular location">
    <subcellularLocation>
        <location evidence="3">Mitochondrion</location>
    </subcellularLocation>
</comment>
<organism evidence="16 17">
    <name type="scientific">Cylindrotheca closterium</name>
    <dbReference type="NCBI Taxonomy" id="2856"/>
    <lineage>
        <taxon>Eukaryota</taxon>
        <taxon>Sar</taxon>
        <taxon>Stramenopiles</taxon>
        <taxon>Ochrophyta</taxon>
        <taxon>Bacillariophyta</taxon>
        <taxon>Bacillariophyceae</taxon>
        <taxon>Bacillariophycidae</taxon>
        <taxon>Bacillariales</taxon>
        <taxon>Bacillariaceae</taxon>
        <taxon>Cylindrotheca</taxon>
    </lineage>
</organism>
<dbReference type="Gene3D" id="1.20.272.40">
    <property type="match status" value="1"/>
</dbReference>
<dbReference type="GO" id="GO:0005524">
    <property type="term" value="F:ATP binding"/>
    <property type="evidence" value="ECO:0007669"/>
    <property type="project" value="UniProtKB-KW"/>
</dbReference>
<dbReference type="Pfam" id="PF22527">
    <property type="entry name" value="DEXQc_Suv3"/>
    <property type="match status" value="1"/>
</dbReference>
<dbReference type="Gene3D" id="3.40.50.300">
    <property type="entry name" value="P-loop containing nucleotide triphosphate hydrolases"/>
    <property type="match status" value="2"/>
</dbReference>
<dbReference type="InterPro" id="IPR055206">
    <property type="entry name" value="DEXQc_SUV3"/>
</dbReference>
<evidence type="ECO:0000256" key="4">
    <source>
        <dbReference type="ARBA" id="ARBA00012552"/>
    </source>
</evidence>
<feature type="region of interest" description="Disordered" evidence="13">
    <location>
        <begin position="16"/>
        <end position="35"/>
    </location>
</feature>
<evidence type="ECO:0000259" key="15">
    <source>
        <dbReference type="PROSITE" id="PS51194"/>
    </source>
</evidence>
<dbReference type="EMBL" id="CAKOGP040001836">
    <property type="protein sequence ID" value="CAJ1953662.1"/>
    <property type="molecule type" value="Genomic_DNA"/>
</dbReference>
<evidence type="ECO:0000313" key="16">
    <source>
        <dbReference type="EMBL" id="CAJ1953662.1"/>
    </source>
</evidence>
<sequence>MLRSFTSLRREVRQPIVSSVSRNGARLGKPNPMRIRQRPTRHFSASNKPGISPREEHERRVAAAQALAEERRRNNRHDQEKLPQIQQQKAEARRLEKQKKHREHTVVSAVSHWLAKDTSFFATTMDALNINAQSAPLSTDPEATSNKNHPMQILWVQYKQLYYESIPAFREQMEGTARKINFDFAEDIKALEEAGFGDPAWGKKYRQVRGYRVRNQDMTRHREKIESELQGQRQLMQKAKTELARLRQELEMIHETQKRRLLQQKEAIREASAPPPKKDESFFSQALAMMSDIFSSKEEVDEDTARSKRLEEIKARIKIPKTSRMENRISRKVAALEQLQSEIDLAAAEAKRIKNRQNRRPPPMPDTEYDTANKIVEQVRSSICGKLAEHIRQRHEKLILQFQTLDSKTDLTKPHEWYSYARLDRRKIVFHGGPTNSGKTYSALQRLKEAKQGLYLGPLRLLAAEIYETLTEDGIYTNLFTGQERRDIPFATHASATVEMCSTEDEYDVVVLDEIQMIADDSRGAAWTKALMGLRSKEIHVCGGWEAKDIVQKIAKACGDEFEVHKYERFSKLDVGDQSLAVDPTKEGAYKNVCAGDCVVAFSRNDIFAIKREIETTTNYKCCVIYGKLPPQTRADQARLFNDPDSGYDILVASDAIGMGLNLNIRRIVFNSIFKFNGEEVIRLSHSDIKQISGRAGRRNSPYPNGEVSCRDPRDLQYIRRCMLTEIEPIEKAGLLPTTAHIELFSEALGAYNLDDDDSALHNVLRQFSAMATVRGDFFLCRQTEMKTIAKRLKDIPLLLTDKYTLCLSPTNENSMKILENFATKYAQGQVSGLPSRSVPKKAKSFDDLSYLCGLYADADLFLWLQMKFPPSNAVEAQTALGRKEKTLEFINEALANTERLKLKHSYVRQATRHRAAWEAENSDDGTGFDNDDSVEDIVYSQREDDSVYM</sequence>
<dbReference type="AlphaFoldDB" id="A0AAD2FUA7"/>
<evidence type="ECO:0000259" key="14">
    <source>
        <dbReference type="PROSITE" id="PS51192"/>
    </source>
</evidence>
<evidence type="ECO:0000256" key="12">
    <source>
        <dbReference type="SAM" id="Coils"/>
    </source>
</evidence>
<gene>
    <name evidence="16" type="ORF">CYCCA115_LOCUS14265</name>
</gene>
<evidence type="ECO:0000256" key="2">
    <source>
        <dbReference type="ARBA" id="ARBA00001946"/>
    </source>
</evidence>
<keyword evidence="12" id="KW-0175">Coiled coil</keyword>
<feature type="coiled-coil region" evidence="12">
    <location>
        <begin position="222"/>
        <end position="256"/>
    </location>
</feature>
<dbReference type="SMART" id="SM00490">
    <property type="entry name" value="HELICc"/>
    <property type="match status" value="1"/>
</dbReference>
<keyword evidence="5" id="KW-0547">Nucleotide-binding</keyword>
<dbReference type="GO" id="GO:0016787">
    <property type="term" value="F:hydrolase activity"/>
    <property type="evidence" value="ECO:0007669"/>
    <property type="project" value="UniProtKB-KW"/>
</dbReference>
<dbReference type="PROSITE" id="PS51194">
    <property type="entry name" value="HELICASE_CTER"/>
    <property type="match status" value="1"/>
</dbReference>
<evidence type="ECO:0000256" key="9">
    <source>
        <dbReference type="ARBA" id="ARBA00022946"/>
    </source>
</evidence>
<dbReference type="Pfam" id="PF18147">
    <property type="entry name" value="Suv3_C_1"/>
    <property type="match status" value="1"/>
</dbReference>
<dbReference type="GO" id="GO:0003724">
    <property type="term" value="F:RNA helicase activity"/>
    <property type="evidence" value="ECO:0007669"/>
    <property type="project" value="UniProtKB-EC"/>
</dbReference>
<feature type="region of interest" description="Disordered" evidence="13">
    <location>
        <begin position="40"/>
        <end position="103"/>
    </location>
</feature>
<reference evidence="16" key="1">
    <citation type="submission" date="2023-08" db="EMBL/GenBank/DDBJ databases">
        <authorList>
            <person name="Audoor S."/>
            <person name="Bilcke G."/>
        </authorList>
    </citation>
    <scope>NUCLEOTIDE SEQUENCE</scope>
</reference>
<evidence type="ECO:0000256" key="6">
    <source>
        <dbReference type="ARBA" id="ARBA00022801"/>
    </source>
</evidence>
<dbReference type="PANTHER" id="PTHR12131">
    <property type="entry name" value="ATP-DEPENDENT RNA AND DNA HELICASE"/>
    <property type="match status" value="1"/>
</dbReference>
<keyword evidence="9" id="KW-0809">Transit peptide</keyword>
<dbReference type="Pfam" id="PF00271">
    <property type="entry name" value="Helicase_C"/>
    <property type="match status" value="1"/>
</dbReference>
<dbReference type="Gene3D" id="1.20.58.1080">
    <property type="match status" value="1"/>
</dbReference>
<dbReference type="InterPro" id="IPR044774">
    <property type="entry name" value="Suv3_DEXQc"/>
</dbReference>
<dbReference type="PROSITE" id="PS51192">
    <property type="entry name" value="HELICASE_ATP_BIND_1"/>
    <property type="match status" value="1"/>
</dbReference>
<feature type="compositionally biased region" description="Basic and acidic residues" evidence="13">
    <location>
        <begin position="68"/>
        <end position="81"/>
    </location>
</feature>
<dbReference type="InterPro" id="IPR041082">
    <property type="entry name" value="Suv3_C_1"/>
</dbReference>
<evidence type="ECO:0000256" key="8">
    <source>
        <dbReference type="ARBA" id="ARBA00022840"/>
    </source>
</evidence>
<dbReference type="PANTHER" id="PTHR12131:SF1">
    <property type="entry name" value="ATP-DEPENDENT RNA HELICASE SUPV3L1, MITOCHONDRIAL-RELATED"/>
    <property type="match status" value="1"/>
</dbReference>
<feature type="domain" description="Helicase ATP-binding" evidence="14">
    <location>
        <begin position="420"/>
        <end position="534"/>
    </location>
</feature>
<accession>A0AAD2FUA7</accession>
<dbReference type="FunFam" id="3.40.50.300:FF:000269">
    <property type="entry name" value="ATP-dependent RNA helicase SUPV3L1, mitochondrial"/>
    <property type="match status" value="1"/>
</dbReference>
<comment type="catalytic activity">
    <reaction evidence="11">
        <text>ATP + H2O = ADP + phosphate + H(+)</text>
        <dbReference type="Rhea" id="RHEA:13065"/>
        <dbReference type="ChEBI" id="CHEBI:15377"/>
        <dbReference type="ChEBI" id="CHEBI:15378"/>
        <dbReference type="ChEBI" id="CHEBI:30616"/>
        <dbReference type="ChEBI" id="CHEBI:43474"/>
        <dbReference type="ChEBI" id="CHEBI:456216"/>
        <dbReference type="EC" id="3.6.4.13"/>
    </reaction>
</comment>
<keyword evidence="8" id="KW-0067">ATP-binding</keyword>
<protein>
    <recommendedName>
        <fullName evidence="4">RNA helicase</fullName>
        <ecNumber evidence="4">3.6.4.13</ecNumber>
    </recommendedName>
</protein>
<comment type="cofactor">
    <cofactor evidence="1">
        <name>Mn(2+)</name>
        <dbReference type="ChEBI" id="CHEBI:29035"/>
    </cofactor>
</comment>
<keyword evidence="6" id="KW-0378">Hydrolase</keyword>
<dbReference type="CDD" id="cd18805">
    <property type="entry name" value="SF2_C_suv3"/>
    <property type="match status" value="1"/>
</dbReference>
<dbReference type="EC" id="3.6.4.13" evidence="4"/>
<feature type="coiled-coil region" evidence="12">
    <location>
        <begin position="322"/>
        <end position="356"/>
    </location>
</feature>
<evidence type="ECO:0000256" key="5">
    <source>
        <dbReference type="ARBA" id="ARBA00022741"/>
    </source>
</evidence>
<dbReference type="InterPro" id="IPR050699">
    <property type="entry name" value="RNA-DNA_Helicase"/>
</dbReference>
<evidence type="ECO:0000256" key="7">
    <source>
        <dbReference type="ARBA" id="ARBA00022806"/>
    </source>
</evidence>
<dbReference type="GO" id="GO:0000965">
    <property type="term" value="P:mitochondrial RNA 3'-end processing"/>
    <property type="evidence" value="ECO:0007669"/>
    <property type="project" value="TreeGrafter"/>
</dbReference>